<dbReference type="EMBL" id="BTGU01000408">
    <property type="protein sequence ID" value="GMN67131.1"/>
    <property type="molecule type" value="Genomic_DNA"/>
</dbReference>
<evidence type="ECO:0000313" key="2">
    <source>
        <dbReference type="Proteomes" id="UP001187192"/>
    </source>
</evidence>
<sequence>MGRGHNENDQVVIMKMTDPAAFYILKRFIEGFCGGIGQFPSGSGWLQLFISLDFAARFRAPNFPGPPHGTVNHLHANLLSTAKRTHPAPYLQRKPTSLKWQQRRALYRILKIGEPRSPPRLRPNTGVIALSASTKIAIKIETEIESILPPLATWNGRLMI</sequence>
<evidence type="ECO:0000313" key="1">
    <source>
        <dbReference type="EMBL" id="GMN67131.1"/>
    </source>
</evidence>
<protein>
    <submittedName>
        <fullName evidence="1">Uncharacterized protein</fullName>
    </submittedName>
</protein>
<reference evidence="1" key="1">
    <citation type="submission" date="2023-07" db="EMBL/GenBank/DDBJ databases">
        <title>draft genome sequence of fig (Ficus carica).</title>
        <authorList>
            <person name="Takahashi T."/>
            <person name="Nishimura K."/>
        </authorList>
    </citation>
    <scope>NUCLEOTIDE SEQUENCE</scope>
</reference>
<proteinExistence type="predicted"/>
<keyword evidence="2" id="KW-1185">Reference proteome</keyword>
<organism evidence="1 2">
    <name type="scientific">Ficus carica</name>
    <name type="common">Common fig</name>
    <dbReference type="NCBI Taxonomy" id="3494"/>
    <lineage>
        <taxon>Eukaryota</taxon>
        <taxon>Viridiplantae</taxon>
        <taxon>Streptophyta</taxon>
        <taxon>Embryophyta</taxon>
        <taxon>Tracheophyta</taxon>
        <taxon>Spermatophyta</taxon>
        <taxon>Magnoliopsida</taxon>
        <taxon>eudicotyledons</taxon>
        <taxon>Gunneridae</taxon>
        <taxon>Pentapetalae</taxon>
        <taxon>rosids</taxon>
        <taxon>fabids</taxon>
        <taxon>Rosales</taxon>
        <taxon>Moraceae</taxon>
        <taxon>Ficeae</taxon>
        <taxon>Ficus</taxon>
    </lineage>
</organism>
<dbReference type="Proteomes" id="UP001187192">
    <property type="component" value="Unassembled WGS sequence"/>
</dbReference>
<gene>
    <name evidence="1" type="ORF">TIFTF001_036187</name>
</gene>
<dbReference type="AlphaFoldDB" id="A0AA88JCI1"/>
<accession>A0AA88JCI1</accession>
<comment type="caution">
    <text evidence="1">The sequence shown here is derived from an EMBL/GenBank/DDBJ whole genome shotgun (WGS) entry which is preliminary data.</text>
</comment>
<name>A0AA88JCI1_FICCA</name>